<evidence type="ECO:0000313" key="3">
    <source>
        <dbReference type="Proteomes" id="UP000620670"/>
    </source>
</evidence>
<name>A0ABS0XXP4_9HYPH</name>
<reference evidence="3" key="1">
    <citation type="submission" date="2020-12" db="EMBL/GenBank/DDBJ databases">
        <title>Hymenobacter sp.</title>
        <authorList>
            <person name="Kim M.K."/>
        </authorList>
    </citation>
    <scope>NUCLEOTIDE SEQUENCE [LARGE SCALE GENOMIC DNA]</scope>
    <source>
        <strain evidence="3">BT325</strain>
    </source>
</reference>
<protein>
    <recommendedName>
        <fullName evidence="1">DUF6998 domain-containing protein</fullName>
    </recommendedName>
</protein>
<gene>
    <name evidence="2" type="ORF">JAO75_05270</name>
</gene>
<organism evidence="2 3">
    <name type="scientific">Microvirga splendida</name>
    <dbReference type="NCBI Taxonomy" id="2795727"/>
    <lineage>
        <taxon>Bacteria</taxon>
        <taxon>Pseudomonadati</taxon>
        <taxon>Pseudomonadota</taxon>
        <taxon>Alphaproteobacteria</taxon>
        <taxon>Hyphomicrobiales</taxon>
        <taxon>Methylobacteriaceae</taxon>
        <taxon>Microvirga</taxon>
    </lineage>
</organism>
<proteinExistence type="predicted"/>
<dbReference type="InterPro" id="IPR054267">
    <property type="entry name" value="DUF6998"/>
</dbReference>
<dbReference type="Proteomes" id="UP000620670">
    <property type="component" value="Unassembled WGS sequence"/>
</dbReference>
<sequence>MTSQASEPKPTLTQVQIIQSLAEALAWFEKELSWGVAPAELNHLTGRIGELYAAMITRGQMALETNQRGYDVVSSSNERISVKTVTTSSHASFNAATFEFVDRVIVLRVNVDDELGISVEELLDESAEAATGKMRLSDGKYVYSIAQGNQREKRPVDELRVTARARHSELEIVRYESGAIRILRDGAVQPIVVKDVLRPIAARLGISLLNAKGETKNTQTLGADVIRALHLRREHPGT</sequence>
<evidence type="ECO:0000313" key="2">
    <source>
        <dbReference type="EMBL" id="MBJ6124816.1"/>
    </source>
</evidence>
<dbReference type="RefSeq" id="WP_199047279.1">
    <property type="nucleotide sequence ID" value="NZ_JAELXT010000003.1"/>
</dbReference>
<feature type="domain" description="DUF6998" evidence="1">
    <location>
        <begin position="21"/>
        <end position="114"/>
    </location>
</feature>
<dbReference type="Pfam" id="PF22522">
    <property type="entry name" value="DUF6998"/>
    <property type="match status" value="1"/>
</dbReference>
<keyword evidence="3" id="KW-1185">Reference proteome</keyword>
<comment type="caution">
    <text evidence="2">The sequence shown here is derived from an EMBL/GenBank/DDBJ whole genome shotgun (WGS) entry which is preliminary data.</text>
</comment>
<dbReference type="EMBL" id="JAELXT010000003">
    <property type="protein sequence ID" value="MBJ6124816.1"/>
    <property type="molecule type" value="Genomic_DNA"/>
</dbReference>
<evidence type="ECO:0000259" key="1">
    <source>
        <dbReference type="Pfam" id="PF22522"/>
    </source>
</evidence>
<accession>A0ABS0XXP4</accession>